<evidence type="ECO:0000313" key="2">
    <source>
        <dbReference type="Proteomes" id="UP000515121"/>
    </source>
</evidence>
<protein>
    <submittedName>
        <fullName evidence="3">Uncharacterized protein LOC111302007</fullName>
    </submittedName>
</protein>
<reference evidence="3" key="1">
    <citation type="submission" date="2025-08" db="UniProtKB">
        <authorList>
            <consortium name="RefSeq"/>
        </authorList>
    </citation>
    <scope>IDENTIFICATION</scope>
    <source>
        <tissue evidence="3">Fruit stalk</tissue>
    </source>
</reference>
<dbReference type="GeneID" id="111302007"/>
<evidence type="ECO:0000256" key="1">
    <source>
        <dbReference type="SAM" id="SignalP"/>
    </source>
</evidence>
<feature type="chain" id="PRO_5027903200" evidence="1">
    <location>
        <begin position="20"/>
        <end position="130"/>
    </location>
</feature>
<dbReference type="Proteomes" id="UP000515121">
    <property type="component" value="Unplaced"/>
</dbReference>
<dbReference type="KEGG" id="dzi:111302007"/>
<gene>
    <name evidence="3" type="primary">LOC111302007</name>
</gene>
<accession>A0A6P5ZMY1</accession>
<dbReference type="InterPro" id="IPR052997">
    <property type="entry name" value="RRT15-like"/>
</dbReference>
<feature type="signal peptide" evidence="1">
    <location>
        <begin position="1"/>
        <end position="19"/>
    </location>
</feature>
<dbReference type="RefSeq" id="XP_022753686.1">
    <property type="nucleotide sequence ID" value="XM_022897951.1"/>
</dbReference>
<evidence type="ECO:0000313" key="3">
    <source>
        <dbReference type="RefSeq" id="XP_022753686.1"/>
    </source>
</evidence>
<proteinExistence type="predicted"/>
<name>A0A6P5ZMY1_DURZI</name>
<keyword evidence="1" id="KW-0732">Signal</keyword>
<dbReference type="PANTHER" id="PTHR33047">
    <property type="entry name" value="PROTEIN TAR1"/>
    <property type="match status" value="1"/>
</dbReference>
<dbReference type="AlphaFoldDB" id="A0A6P5ZMY1"/>
<organism evidence="2 3">
    <name type="scientific">Durio zibethinus</name>
    <name type="common">Durian</name>
    <dbReference type="NCBI Taxonomy" id="66656"/>
    <lineage>
        <taxon>Eukaryota</taxon>
        <taxon>Viridiplantae</taxon>
        <taxon>Streptophyta</taxon>
        <taxon>Embryophyta</taxon>
        <taxon>Tracheophyta</taxon>
        <taxon>Spermatophyta</taxon>
        <taxon>Magnoliopsida</taxon>
        <taxon>eudicotyledons</taxon>
        <taxon>Gunneridae</taxon>
        <taxon>Pentapetalae</taxon>
        <taxon>rosids</taxon>
        <taxon>malvids</taxon>
        <taxon>Malvales</taxon>
        <taxon>Malvaceae</taxon>
        <taxon>Helicteroideae</taxon>
        <taxon>Durio</taxon>
    </lineage>
</organism>
<keyword evidence="2" id="KW-1185">Reference proteome</keyword>
<sequence length="130" mass="14582">MWPSRHRPLLLIHSWAIDACVPSNLDSNVKAFGHNQAHGLIGHAFIVYSYQKSKSNELLSFVPYKISILVELILGHLHYLLTDVLPQPISPPDNVFYPNRLNKVGLRPSRRGSALPSDSWNKALGINHIA</sequence>
<dbReference type="PANTHER" id="PTHR33047:SF8">
    <property type="entry name" value="REGULATOR OF RDNA TRANSCRIPTION PROTEIN 15"/>
    <property type="match status" value="1"/>
</dbReference>